<keyword evidence="3" id="KW-1185">Reference proteome</keyword>
<gene>
    <name evidence="2" type="ORF">LshimejAT787_0800430</name>
</gene>
<proteinExistence type="predicted"/>
<name>A0A9P3PRR1_LYOSH</name>
<dbReference type="InterPro" id="IPR032675">
    <property type="entry name" value="LRR_dom_sf"/>
</dbReference>
<comment type="caution">
    <text evidence="2">The sequence shown here is derived from an EMBL/GenBank/DDBJ whole genome shotgun (WGS) entry which is preliminary data.</text>
</comment>
<protein>
    <submittedName>
        <fullName evidence="2">Uncharacterized protein</fullName>
    </submittedName>
</protein>
<reference evidence="2" key="1">
    <citation type="submission" date="2022-07" db="EMBL/GenBank/DDBJ databases">
        <title>The genome of Lyophyllum shimeji provides insight into the initial evolution of ectomycorrhizal fungal genome.</title>
        <authorList>
            <person name="Kobayashi Y."/>
            <person name="Shibata T."/>
            <person name="Hirakawa H."/>
            <person name="Shigenobu S."/>
            <person name="Nishiyama T."/>
            <person name="Yamada A."/>
            <person name="Hasebe M."/>
            <person name="Kawaguchi M."/>
        </authorList>
    </citation>
    <scope>NUCLEOTIDE SEQUENCE</scope>
    <source>
        <strain evidence="2">AT787</strain>
    </source>
</reference>
<dbReference type="EMBL" id="BRPK01000008">
    <property type="protein sequence ID" value="GLB40172.1"/>
    <property type="molecule type" value="Genomic_DNA"/>
</dbReference>
<evidence type="ECO:0000256" key="1">
    <source>
        <dbReference type="SAM" id="MobiDB-lite"/>
    </source>
</evidence>
<sequence length="361" mass="40026">MLSSVPRCSGTPSTSSSHLGRETGIPEVLYLLTPHANRWHRISISIARGSADDIYAPFSSVAAPALIHLSLRIGRCDDDDDSPRTEYPDTCPPIITRGSPALTFVRVAGKVVGNLTPPLSAVKTFHVDAWPKNLMTLSQFRAMLEALPCLVHLSLTGLSIHLPRNPLDISEPVPLPSLRSLRIRGNSVPCHRLLSLLTLPALESLSLHNVDTFDSAVIPTVKSLTLEACDFTESELRNMFRSFPDISTLNIDASVPRIYPMLRPDAGQDPPWPQLRSIYLRQLPPADVVPFCLLVLGRVGTDAAVSSVYLDKRSRSVLNAKDFMEILRDQLLVGNCDYLPQWPADLGYEDPDDDWDWDYMR</sequence>
<dbReference type="AlphaFoldDB" id="A0A9P3PRR1"/>
<dbReference type="SUPFAM" id="SSF52047">
    <property type="entry name" value="RNI-like"/>
    <property type="match status" value="1"/>
</dbReference>
<dbReference type="Proteomes" id="UP001063166">
    <property type="component" value="Unassembled WGS sequence"/>
</dbReference>
<dbReference type="Gene3D" id="3.80.10.10">
    <property type="entry name" value="Ribonuclease Inhibitor"/>
    <property type="match status" value="1"/>
</dbReference>
<dbReference type="OrthoDB" id="3203373at2759"/>
<feature type="region of interest" description="Disordered" evidence="1">
    <location>
        <begin position="1"/>
        <end position="20"/>
    </location>
</feature>
<evidence type="ECO:0000313" key="3">
    <source>
        <dbReference type="Proteomes" id="UP001063166"/>
    </source>
</evidence>
<accession>A0A9P3PRR1</accession>
<organism evidence="2 3">
    <name type="scientific">Lyophyllum shimeji</name>
    <name type="common">Hon-shimeji</name>
    <name type="synonym">Tricholoma shimeji</name>
    <dbReference type="NCBI Taxonomy" id="47721"/>
    <lineage>
        <taxon>Eukaryota</taxon>
        <taxon>Fungi</taxon>
        <taxon>Dikarya</taxon>
        <taxon>Basidiomycota</taxon>
        <taxon>Agaricomycotina</taxon>
        <taxon>Agaricomycetes</taxon>
        <taxon>Agaricomycetidae</taxon>
        <taxon>Agaricales</taxon>
        <taxon>Tricholomatineae</taxon>
        <taxon>Lyophyllaceae</taxon>
        <taxon>Lyophyllum</taxon>
    </lineage>
</organism>
<evidence type="ECO:0000313" key="2">
    <source>
        <dbReference type="EMBL" id="GLB40172.1"/>
    </source>
</evidence>